<organism evidence="1 2">
    <name type="scientific">Streblomastix strix</name>
    <dbReference type="NCBI Taxonomy" id="222440"/>
    <lineage>
        <taxon>Eukaryota</taxon>
        <taxon>Metamonada</taxon>
        <taxon>Preaxostyla</taxon>
        <taxon>Oxymonadida</taxon>
        <taxon>Streblomastigidae</taxon>
        <taxon>Streblomastix</taxon>
    </lineage>
</organism>
<name>A0A5J4VXY6_9EUKA</name>
<sequence length="126" mass="14435">MCFVRIVIWRGDYSYKQCGQISRLLIEPSMHSYINKRQQEQQPKFKAVQVPRGPIPHSSLGQCLKNIKVKGKTFTLSTNKSSPIQFNPVVKKGIMRFEVLNVDYLQRVGIADESVQFDGDDQFPTS</sequence>
<dbReference type="AlphaFoldDB" id="A0A5J4VXY6"/>
<gene>
    <name evidence="1" type="ORF">EZS28_016948</name>
</gene>
<dbReference type="EMBL" id="SNRW01004340">
    <property type="protein sequence ID" value="KAA6387524.1"/>
    <property type="molecule type" value="Genomic_DNA"/>
</dbReference>
<proteinExistence type="predicted"/>
<dbReference type="Proteomes" id="UP000324800">
    <property type="component" value="Unassembled WGS sequence"/>
</dbReference>
<evidence type="ECO:0000313" key="2">
    <source>
        <dbReference type="Proteomes" id="UP000324800"/>
    </source>
</evidence>
<reference evidence="1 2" key="1">
    <citation type="submission" date="2019-03" db="EMBL/GenBank/DDBJ databases">
        <title>Single cell metagenomics reveals metabolic interactions within the superorganism composed of flagellate Streblomastix strix and complex community of Bacteroidetes bacteria on its surface.</title>
        <authorList>
            <person name="Treitli S.C."/>
            <person name="Kolisko M."/>
            <person name="Husnik F."/>
            <person name="Keeling P."/>
            <person name="Hampl V."/>
        </authorList>
    </citation>
    <scope>NUCLEOTIDE SEQUENCE [LARGE SCALE GENOMIC DNA]</scope>
    <source>
        <strain evidence="1">ST1C</strain>
    </source>
</reference>
<evidence type="ECO:0000313" key="1">
    <source>
        <dbReference type="EMBL" id="KAA6387524.1"/>
    </source>
</evidence>
<accession>A0A5J4VXY6</accession>
<protein>
    <submittedName>
        <fullName evidence="1">Uncharacterized protein</fullName>
    </submittedName>
</protein>
<comment type="caution">
    <text evidence="1">The sequence shown here is derived from an EMBL/GenBank/DDBJ whole genome shotgun (WGS) entry which is preliminary data.</text>
</comment>